<dbReference type="Gene3D" id="3.30.300.30">
    <property type="match status" value="1"/>
</dbReference>
<dbReference type="InterPro" id="IPR000873">
    <property type="entry name" value="AMP-dep_synth/lig_dom"/>
</dbReference>
<evidence type="ECO:0000256" key="2">
    <source>
        <dbReference type="ARBA" id="ARBA00022598"/>
    </source>
</evidence>
<evidence type="ECO:0000313" key="5">
    <source>
        <dbReference type="EMBL" id="VAX16724.1"/>
    </source>
</evidence>
<gene>
    <name evidence="5" type="ORF">MNBD_NITROSPINAE03-2066</name>
</gene>
<organism evidence="5">
    <name type="scientific">hydrothermal vent metagenome</name>
    <dbReference type="NCBI Taxonomy" id="652676"/>
    <lineage>
        <taxon>unclassified sequences</taxon>
        <taxon>metagenomes</taxon>
        <taxon>ecological metagenomes</taxon>
    </lineage>
</organism>
<dbReference type="FunFam" id="3.30.300.30:FF:000008">
    <property type="entry name" value="2,3-dihydroxybenzoate-AMP ligase"/>
    <property type="match status" value="1"/>
</dbReference>
<dbReference type="EC" id="6.2.1.3" evidence="5"/>
<dbReference type="Pfam" id="PF00501">
    <property type="entry name" value="AMP-binding"/>
    <property type="match status" value="1"/>
</dbReference>
<dbReference type="InterPro" id="IPR045851">
    <property type="entry name" value="AMP-bd_C_sf"/>
</dbReference>
<dbReference type="InterPro" id="IPR025110">
    <property type="entry name" value="AMP-bd_C"/>
</dbReference>
<name>A0A3B1BY36_9ZZZZ</name>
<dbReference type="EMBL" id="UOGB01000064">
    <property type="protein sequence ID" value="VAX16724.1"/>
    <property type="molecule type" value="Genomic_DNA"/>
</dbReference>
<dbReference type="PANTHER" id="PTHR43767">
    <property type="entry name" value="LONG-CHAIN-FATTY-ACID--COA LIGASE"/>
    <property type="match status" value="1"/>
</dbReference>
<dbReference type="GO" id="GO:0004467">
    <property type="term" value="F:long-chain fatty acid-CoA ligase activity"/>
    <property type="evidence" value="ECO:0007669"/>
    <property type="project" value="UniProtKB-EC"/>
</dbReference>
<dbReference type="CDD" id="cd05936">
    <property type="entry name" value="FC-FACS_FadD_like"/>
    <property type="match status" value="1"/>
</dbReference>
<sequence>MSGFDYSTLPRSVDIPDKPLTFLLDEAVSKFPDNIAIDFFGAKTTYREFDRQTQKLMNVLRGLGVKRGEAVAVMSANCPQAMIAYQAILRIGGIVVLTNPLYVEREIEHQFKDAGVKIALVLNLMAGKVKNVMDKTPVEKIIVIKLEDYMPWPISWLFPIKLMVQKQTPAKLAGPQFLKWSQLMASAPDQAEPADVKPDDIALYQYTGGTTGVAKGVELTHKNLISNALQGKAWFVGAKEGKEVFMLTLPVFHAFGMTVGMNLSIALYATTVVEPKFDALRIMQQIEKHKATIFPGVPAMYVAIINHPKAASCDISSIKYCISGAAPLALETREKFEAMTGGKLVEGYGLTEASPITHCNPLPGGVKTGSIGMALPSTEYKIIDDETGKEAPLGEVGELLVKGPQVMRGYKGAPDETAKAIKDGWLYTGDMASKDEDGFCFIMDRKKELVISGGCNVFPKEVEDVLRDIDGVAEVAVIGLPDPRFGEKVTAVIVLKEGASLVESEIIAHSKAGLAGYKIPKKIVFVDSLPKTIIGKVLKRELKKQLEGEG</sequence>
<dbReference type="Gene3D" id="3.40.50.12780">
    <property type="entry name" value="N-terminal domain of ligase-like"/>
    <property type="match status" value="1"/>
</dbReference>
<protein>
    <submittedName>
        <fullName evidence="5">Long-chain-fatty-acid--CoA ligase</fullName>
        <ecNumber evidence="5">6.2.1.3</ecNumber>
    </submittedName>
</protein>
<dbReference type="InterPro" id="IPR042099">
    <property type="entry name" value="ANL_N_sf"/>
</dbReference>
<dbReference type="AlphaFoldDB" id="A0A3B1BY36"/>
<dbReference type="PANTHER" id="PTHR43767:SF9">
    <property type="entry name" value="LONG-CHAIN-FATTY-ACID--COA LIGASE"/>
    <property type="match status" value="1"/>
</dbReference>
<evidence type="ECO:0000259" key="3">
    <source>
        <dbReference type="Pfam" id="PF00501"/>
    </source>
</evidence>
<dbReference type="SUPFAM" id="SSF56801">
    <property type="entry name" value="Acetyl-CoA synthetase-like"/>
    <property type="match status" value="1"/>
</dbReference>
<dbReference type="PROSITE" id="PS00455">
    <property type="entry name" value="AMP_BINDING"/>
    <property type="match status" value="1"/>
</dbReference>
<evidence type="ECO:0000256" key="1">
    <source>
        <dbReference type="ARBA" id="ARBA00006432"/>
    </source>
</evidence>
<accession>A0A3B1BY36</accession>
<evidence type="ECO:0000259" key="4">
    <source>
        <dbReference type="Pfam" id="PF13193"/>
    </source>
</evidence>
<reference evidence="5" key="1">
    <citation type="submission" date="2018-06" db="EMBL/GenBank/DDBJ databases">
        <authorList>
            <person name="Zhirakovskaya E."/>
        </authorList>
    </citation>
    <scope>NUCLEOTIDE SEQUENCE</scope>
</reference>
<feature type="domain" description="AMP-binding enzyme C-terminal" evidence="4">
    <location>
        <begin position="461"/>
        <end position="536"/>
    </location>
</feature>
<keyword evidence="2 5" id="KW-0436">Ligase</keyword>
<dbReference type="InterPro" id="IPR050237">
    <property type="entry name" value="ATP-dep_AMP-bd_enzyme"/>
</dbReference>
<proteinExistence type="inferred from homology"/>
<feature type="domain" description="AMP-dependent synthetase/ligase" evidence="3">
    <location>
        <begin position="25"/>
        <end position="410"/>
    </location>
</feature>
<dbReference type="Pfam" id="PF13193">
    <property type="entry name" value="AMP-binding_C"/>
    <property type="match status" value="1"/>
</dbReference>
<comment type="similarity">
    <text evidence="1">Belongs to the ATP-dependent AMP-binding enzyme family.</text>
</comment>
<dbReference type="InterPro" id="IPR020845">
    <property type="entry name" value="AMP-binding_CS"/>
</dbReference>